<dbReference type="SUPFAM" id="SSF53335">
    <property type="entry name" value="S-adenosyl-L-methionine-dependent methyltransferases"/>
    <property type="match status" value="1"/>
</dbReference>
<dbReference type="InterPro" id="IPR013216">
    <property type="entry name" value="Methyltransf_11"/>
</dbReference>
<evidence type="ECO:0000259" key="1">
    <source>
        <dbReference type="Pfam" id="PF08241"/>
    </source>
</evidence>
<dbReference type="InterPro" id="IPR029063">
    <property type="entry name" value="SAM-dependent_MTases_sf"/>
</dbReference>
<dbReference type="Pfam" id="PF08241">
    <property type="entry name" value="Methyltransf_11"/>
    <property type="match status" value="1"/>
</dbReference>
<dbReference type="EMBL" id="HBGQ01073635">
    <property type="protein sequence ID" value="CAD9492059.1"/>
    <property type="molecule type" value="Transcribed_RNA"/>
</dbReference>
<protein>
    <recommendedName>
        <fullName evidence="1">Methyltransferase type 11 domain-containing protein</fullName>
    </recommendedName>
</protein>
<reference evidence="2" key="1">
    <citation type="submission" date="2021-01" db="EMBL/GenBank/DDBJ databases">
        <authorList>
            <person name="Corre E."/>
            <person name="Pelletier E."/>
            <person name="Niang G."/>
            <person name="Scheremetjew M."/>
            <person name="Finn R."/>
            <person name="Kale V."/>
            <person name="Holt S."/>
            <person name="Cochrane G."/>
            <person name="Meng A."/>
            <person name="Brown T."/>
            <person name="Cohen L."/>
        </authorList>
    </citation>
    <scope>NUCLEOTIDE SEQUENCE</scope>
    <source>
        <strain evidence="2">CCMP2222</strain>
    </source>
</reference>
<sequence length="250" mass="27995">MPRLLSPCGAAVAAIVVWIAGTLWKSQLVACLRFVDFRYKVVQLCGIGCNIELRRWFADTYGATGSLSVLDVGGTSGYTRDYVRDLSGDARNATEFASFARAYFGSRNLSNGVPDSALDWECIDTKPKRTGVPGHSCTQYGGHHLPNSDKSKDVVLFSFVLHHAQDQTIGLLQEARRVARQHVLVAEDFATTKAEAKALFHHDWNATFRGLTEWRKIFQLLDMPVVRELHIDEECIPGQQNQRRLFVLKV</sequence>
<organism evidence="2">
    <name type="scientific">Alexandrium andersonii</name>
    <dbReference type="NCBI Taxonomy" id="327968"/>
    <lineage>
        <taxon>Eukaryota</taxon>
        <taxon>Sar</taxon>
        <taxon>Alveolata</taxon>
        <taxon>Dinophyceae</taxon>
        <taxon>Gonyaulacales</taxon>
        <taxon>Pyrocystaceae</taxon>
        <taxon>Alexandrium</taxon>
    </lineage>
</organism>
<accession>A0A7S2HIY0</accession>
<evidence type="ECO:0000313" key="2">
    <source>
        <dbReference type="EMBL" id="CAD9492059.1"/>
    </source>
</evidence>
<dbReference type="AlphaFoldDB" id="A0A7S2HIY0"/>
<proteinExistence type="predicted"/>
<feature type="domain" description="Methyltransferase type 11" evidence="1">
    <location>
        <begin position="137"/>
        <end position="181"/>
    </location>
</feature>
<name>A0A7S2HIY0_9DINO</name>
<dbReference type="GO" id="GO:0008757">
    <property type="term" value="F:S-adenosylmethionine-dependent methyltransferase activity"/>
    <property type="evidence" value="ECO:0007669"/>
    <property type="project" value="InterPro"/>
</dbReference>
<dbReference type="Gene3D" id="3.40.50.150">
    <property type="entry name" value="Vaccinia Virus protein VP39"/>
    <property type="match status" value="1"/>
</dbReference>
<gene>
    <name evidence="2" type="ORF">AAND1436_LOCUS35281</name>
</gene>